<evidence type="ECO:0000313" key="2">
    <source>
        <dbReference type="Proteomes" id="UP000789901"/>
    </source>
</evidence>
<protein>
    <submittedName>
        <fullName evidence="1">26001_t:CDS:1</fullName>
    </submittedName>
</protein>
<dbReference type="EMBL" id="CAJVQB010001113">
    <property type="protein sequence ID" value="CAG8521326.1"/>
    <property type="molecule type" value="Genomic_DNA"/>
</dbReference>
<feature type="non-terminal residue" evidence="1">
    <location>
        <position position="44"/>
    </location>
</feature>
<dbReference type="Proteomes" id="UP000789901">
    <property type="component" value="Unassembled WGS sequence"/>
</dbReference>
<proteinExistence type="predicted"/>
<name>A0ABM8W4A7_GIGMA</name>
<sequence length="44" mass="5171">MYRLIDDLKTNGWNEDIAFDSDQGNFWLVIHQDADPTRMSQPDT</sequence>
<reference evidence="1 2" key="1">
    <citation type="submission" date="2021-06" db="EMBL/GenBank/DDBJ databases">
        <authorList>
            <person name="Kallberg Y."/>
            <person name="Tangrot J."/>
            <person name="Rosling A."/>
        </authorList>
    </citation>
    <scope>NUCLEOTIDE SEQUENCE [LARGE SCALE GENOMIC DNA]</scope>
    <source>
        <strain evidence="1 2">120-4 pot B 10/14</strain>
    </source>
</reference>
<accession>A0ABM8W4A7</accession>
<comment type="caution">
    <text evidence="1">The sequence shown here is derived from an EMBL/GenBank/DDBJ whole genome shotgun (WGS) entry which is preliminary data.</text>
</comment>
<gene>
    <name evidence="1" type="ORF">GMARGA_LOCUS3169</name>
</gene>
<keyword evidence="2" id="KW-1185">Reference proteome</keyword>
<organism evidence="1 2">
    <name type="scientific">Gigaspora margarita</name>
    <dbReference type="NCBI Taxonomy" id="4874"/>
    <lineage>
        <taxon>Eukaryota</taxon>
        <taxon>Fungi</taxon>
        <taxon>Fungi incertae sedis</taxon>
        <taxon>Mucoromycota</taxon>
        <taxon>Glomeromycotina</taxon>
        <taxon>Glomeromycetes</taxon>
        <taxon>Diversisporales</taxon>
        <taxon>Gigasporaceae</taxon>
        <taxon>Gigaspora</taxon>
    </lineage>
</organism>
<evidence type="ECO:0000313" key="1">
    <source>
        <dbReference type="EMBL" id="CAG8521326.1"/>
    </source>
</evidence>